<reference evidence="2 3" key="1">
    <citation type="submission" date="2016-10" db="EMBL/GenBank/DDBJ databases">
        <title>Comparative genomics uncovers the prolific and rare metabolic potential of the cyanobacterial genus Moorea.</title>
        <authorList>
            <person name="Leao T."/>
            <person name="Castelao G."/>
            <person name="Korobeynikov A."/>
            <person name="Monroe E.A."/>
            <person name="Podell S."/>
            <person name="Glukhov E."/>
            <person name="Allen E."/>
            <person name="Gerwick W.H."/>
            <person name="Gerwick L."/>
        </authorList>
    </citation>
    <scope>NUCLEOTIDE SEQUENCE [LARGE SCALE GENOMIC DNA]</scope>
    <source>
        <strain evidence="2 3">PNG5-198</strain>
    </source>
</reference>
<dbReference type="PANTHER" id="PTHR30007:SF0">
    <property type="entry name" value="TRANSPOSASE"/>
    <property type="match status" value="1"/>
</dbReference>
<organism evidence="2 3">
    <name type="scientific">Moorena bouillonii PNG</name>
    <dbReference type="NCBI Taxonomy" id="568701"/>
    <lineage>
        <taxon>Bacteria</taxon>
        <taxon>Bacillati</taxon>
        <taxon>Cyanobacteriota</taxon>
        <taxon>Cyanophyceae</taxon>
        <taxon>Coleofasciculales</taxon>
        <taxon>Coleofasciculaceae</taxon>
        <taxon>Moorena</taxon>
    </lineage>
</organism>
<protein>
    <submittedName>
        <fullName evidence="2">Transposase</fullName>
    </submittedName>
</protein>
<dbReference type="AlphaFoldDB" id="A0A1U7NAZ2"/>
<dbReference type="EMBL" id="MKZS01000001">
    <property type="protein sequence ID" value="OLT63099.1"/>
    <property type="molecule type" value="Genomic_DNA"/>
</dbReference>
<proteinExistence type="predicted"/>
<dbReference type="Proteomes" id="UP000186657">
    <property type="component" value="Unassembled WGS sequence"/>
</dbReference>
<accession>A0A1U7NAZ2</accession>
<keyword evidence="3" id="KW-1185">Reference proteome</keyword>
<dbReference type="PANTHER" id="PTHR30007">
    <property type="entry name" value="PHP DOMAIN PROTEIN"/>
    <property type="match status" value="1"/>
</dbReference>
<evidence type="ECO:0000259" key="1">
    <source>
        <dbReference type="Pfam" id="PF13340"/>
    </source>
</evidence>
<name>A0A1U7NAZ2_9CYAN</name>
<sequence>MGKKCRTQAVERDLEWEIIEPLLPKKKQTRPPKWSKRQILDGILYQLKNGCNWCDLPKDLPPYSTVFWYYKQWREQGVIENLRDILHRRVREQVKKKGNGQPS</sequence>
<evidence type="ECO:0000313" key="2">
    <source>
        <dbReference type="EMBL" id="OLT63099.1"/>
    </source>
</evidence>
<evidence type="ECO:0000313" key="3">
    <source>
        <dbReference type="Proteomes" id="UP000186657"/>
    </source>
</evidence>
<dbReference type="InterPro" id="IPR025161">
    <property type="entry name" value="IS402-like_dom"/>
</dbReference>
<gene>
    <name evidence="2" type="ORF">BJP37_04390</name>
</gene>
<dbReference type="Pfam" id="PF13340">
    <property type="entry name" value="DUF4096"/>
    <property type="match status" value="1"/>
</dbReference>
<comment type="caution">
    <text evidence="2">The sequence shown here is derived from an EMBL/GenBank/DDBJ whole genome shotgun (WGS) entry which is preliminary data.</text>
</comment>
<feature type="domain" description="Insertion element IS402-like" evidence="1">
    <location>
        <begin position="13"/>
        <end position="82"/>
    </location>
</feature>